<evidence type="ECO:0000256" key="1">
    <source>
        <dbReference type="SAM" id="MobiDB-lite"/>
    </source>
</evidence>
<sequence>MPPYHTPASTPLSSMGGLQNLQWPPDPLRQCGDKRGMGEPMGSGQACHSLLSHRLALHKQRCPPASPPPGSLHAVLAREGLMTGLFCKSMEGFGQAQRDMSPARIALANSFKRKRQLDFEGTFPQITLEEASHSRSSEMMWKKMRNESCAFGDQTCLSTSALTDKFAGMQGGVNQHLSPLQQGRHSQCPGGEPQKAPGQSYASSYREYSMLPSPKTEGMASRLLGPSFESYSLPELTRYDCEVNIPLQGSLRLLQGCDLLRALDQAT</sequence>
<organism evidence="3 4">
    <name type="scientific">Aldrovandia affinis</name>
    <dbReference type="NCBI Taxonomy" id="143900"/>
    <lineage>
        <taxon>Eukaryota</taxon>
        <taxon>Metazoa</taxon>
        <taxon>Chordata</taxon>
        <taxon>Craniata</taxon>
        <taxon>Vertebrata</taxon>
        <taxon>Euteleostomi</taxon>
        <taxon>Actinopterygii</taxon>
        <taxon>Neopterygii</taxon>
        <taxon>Teleostei</taxon>
        <taxon>Notacanthiformes</taxon>
        <taxon>Halosauridae</taxon>
        <taxon>Aldrovandia</taxon>
    </lineage>
</organism>
<comment type="caution">
    <text evidence="3">The sequence shown here is derived from an EMBL/GenBank/DDBJ whole genome shotgun (WGS) entry which is preliminary data.</text>
</comment>
<dbReference type="EMBL" id="JAINUG010000002">
    <property type="protein sequence ID" value="KAJ8418491.1"/>
    <property type="molecule type" value="Genomic_DNA"/>
</dbReference>
<accession>A0AAD7TDZ7</accession>
<dbReference type="Pfam" id="PF08778">
    <property type="entry name" value="HIF-1a_CTAD"/>
    <property type="match status" value="1"/>
</dbReference>
<feature type="compositionally biased region" description="Polar residues" evidence="1">
    <location>
        <begin position="7"/>
        <end position="22"/>
    </location>
</feature>
<name>A0AAD7TDZ7_9TELE</name>
<gene>
    <name evidence="3" type="ORF">AAFF_G00142000</name>
</gene>
<protein>
    <recommendedName>
        <fullName evidence="2">HIF-1 alpha C-terminal transactivation domain-containing protein</fullName>
    </recommendedName>
</protein>
<dbReference type="Proteomes" id="UP001221898">
    <property type="component" value="Unassembled WGS sequence"/>
</dbReference>
<feature type="region of interest" description="Disordered" evidence="1">
    <location>
        <begin position="181"/>
        <end position="201"/>
    </location>
</feature>
<evidence type="ECO:0000259" key="2">
    <source>
        <dbReference type="Pfam" id="PF08778"/>
    </source>
</evidence>
<evidence type="ECO:0000313" key="4">
    <source>
        <dbReference type="Proteomes" id="UP001221898"/>
    </source>
</evidence>
<feature type="region of interest" description="Disordered" evidence="1">
    <location>
        <begin position="1"/>
        <end position="45"/>
    </location>
</feature>
<keyword evidence="4" id="KW-1185">Reference proteome</keyword>
<feature type="domain" description="HIF-1 alpha C-terminal transactivation" evidence="2">
    <location>
        <begin position="230"/>
        <end position="266"/>
    </location>
</feature>
<proteinExistence type="predicted"/>
<reference evidence="3" key="1">
    <citation type="journal article" date="2023" name="Science">
        <title>Genome structures resolve the early diversification of teleost fishes.</title>
        <authorList>
            <person name="Parey E."/>
            <person name="Louis A."/>
            <person name="Montfort J."/>
            <person name="Bouchez O."/>
            <person name="Roques C."/>
            <person name="Iampietro C."/>
            <person name="Lluch J."/>
            <person name="Castinel A."/>
            <person name="Donnadieu C."/>
            <person name="Desvignes T."/>
            <person name="Floi Bucao C."/>
            <person name="Jouanno E."/>
            <person name="Wen M."/>
            <person name="Mejri S."/>
            <person name="Dirks R."/>
            <person name="Jansen H."/>
            <person name="Henkel C."/>
            <person name="Chen W.J."/>
            <person name="Zahm M."/>
            <person name="Cabau C."/>
            <person name="Klopp C."/>
            <person name="Thompson A.W."/>
            <person name="Robinson-Rechavi M."/>
            <person name="Braasch I."/>
            <person name="Lecointre G."/>
            <person name="Bobe J."/>
            <person name="Postlethwait J.H."/>
            <person name="Berthelot C."/>
            <person name="Roest Crollius H."/>
            <person name="Guiguen Y."/>
        </authorList>
    </citation>
    <scope>NUCLEOTIDE SEQUENCE</scope>
    <source>
        <strain evidence="3">NC1722</strain>
    </source>
</reference>
<evidence type="ECO:0000313" key="3">
    <source>
        <dbReference type="EMBL" id="KAJ8418491.1"/>
    </source>
</evidence>
<dbReference type="AlphaFoldDB" id="A0AAD7TDZ7"/>
<dbReference type="InterPro" id="IPR014887">
    <property type="entry name" value="HIF-1_CTAD"/>
</dbReference>